<feature type="signal peptide" evidence="2">
    <location>
        <begin position="1"/>
        <end position="24"/>
    </location>
</feature>
<evidence type="ECO:0000256" key="1">
    <source>
        <dbReference type="SAM" id="MobiDB-lite"/>
    </source>
</evidence>
<accession>A0A0F7UBB5</accession>
<evidence type="ECO:0000313" key="3">
    <source>
        <dbReference type="EMBL" id="CEL66306.1"/>
    </source>
</evidence>
<dbReference type="AlphaFoldDB" id="A0A0F7UBB5"/>
<feature type="region of interest" description="Disordered" evidence="1">
    <location>
        <begin position="42"/>
        <end position="61"/>
    </location>
</feature>
<reference evidence="3" key="1">
    <citation type="journal article" date="2015" name="PLoS ONE">
        <title>Comprehensive Evaluation of Toxoplasma gondii VEG and Neospora caninum LIV Genomes with Tachyzoite Stage Transcriptome and Proteome Defines Novel Transcript Features.</title>
        <authorList>
            <person name="Ramaprasad A."/>
            <person name="Mourier T."/>
            <person name="Naeem R."/>
            <person name="Malas T.B."/>
            <person name="Moussa E."/>
            <person name="Panigrahi A."/>
            <person name="Vermont S.J."/>
            <person name="Otto T.D."/>
            <person name="Wastling J."/>
            <person name="Pain A."/>
        </authorList>
    </citation>
    <scope>NUCLEOTIDE SEQUENCE</scope>
    <source>
        <strain evidence="3">Liverpool</strain>
    </source>
</reference>
<gene>
    <name evidence="3" type="ORF">BN1204_021255</name>
</gene>
<evidence type="ECO:0000256" key="2">
    <source>
        <dbReference type="SAM" id="SignalP"/>
    </source>
</evidence>
<dbReference type="EMBL" id="LN714481">
    <property type="protein sequence ID" value="CEL66306.1"/>
    <property type="molecule type" value="Genomic_DNA"/>
</dbReference>
<keyword evidence="2" id="KW-0732">Signal</keyword>
<organism evidence="3">
    <name type="scientific">Neospora caninum (strain Liverpool)</name>
    <dbReference type="NCBI Taxonomy" id="572307"/>
    <lineage>
        <taxon>Eukaryota</taxon>
        <taxon>Sar</taxon>
        <taxon>Alveolata</taxon>
        <taxon>Apicomplexa</taxon>
        <taxon>Conoidasida</taxon>
        <taxon>Coccidia</taxon>
        <taxon>Eucoccidiorida</taxon>
        <taxon>Eimeriorina</taxon>
        <taxon>Sarcocystidae</taxon>
        <taxon>Neospora</taxon>
    </lineage>
</organism>
<feature type="chain" id="PRO_5002523054" evidence="2">
    <location>
        <begin position="25"/>
        <end position="166"/>
    </location>
</feature>
<protein>
    <submittedName>
        <fullName evidence="3">Uncharacterized protein</fullName>
    </submittedName>
</protein>
<sequence length="166" mass="17916">MMRRQAPQIIFCIVMIAAIEQALWVCVGTPDGAAPKQTFTSGPVPLPDVEEDNNAGAAPAASQKKVAAPSFAKKVGVSNRGEIYAKASLLLFCMGFAVRQIGMRLAAGSLAQHFMFGVHLGVQSQAGFYWGLFLYDLYGGRGRQEALKARAEANRKKTRAKKKKAI</sequence>
<proteinExistence type="predicted"/>
<name>A0A0F7UBB5_NEOCL</name>